<evidence type="ECO:0000313" key="5">
    <source>
        <dbReference type="EMBL" id="URW80249.1"/>
    </source>
</evidence>
<dbReference type="PANTHER" id="PTHR44688:SF16">
    <property type="entry name" value="DNA-BINDING TRANSCRIPTIONAL ACTIVATOR DEVR_DOSR"/>
    <property type="match status" value="1"/>
</dbReference>
<sequence length="191" mass="21194">MIRILVAEQSYLLRKGLMHILRQFPETGEIEILGSNLGIEEVIQHLDPDLLIINSSIATTSNDKPLSDVIPEHCKVLHIINTALPHGAPDNQLSIYDSKVALMEKISNTLKSISETKSVQESEELTPREKLILKHVALGKTNKEIGSELFISTHTVISHRKNITRKLDIKSVSGLTVYAILNGIISMDDIS</sequence>
<dbReference type="PRINTS" id="PR00038">
    <property type="entry name" value="HTHLUXR"/>
</dbReference>
<reference evidence="5" key="2">
    <citation type="submission" date="2022-06" db="EMBL/GenBank/DDBJ databases">
        <title>Xiashengella guii gen. nov. sp. nov., a bacterium isolated form anaerobic digestion tank.</title>
        <authorList>
            <person name="Huang H."/>
        </authorList>
    </citation>
    <scope>NUCLEOTIDE SEQUENCE</scope>
    <source>
        <strain evidence="5">Ai-910</strain>
    </source>
</reference>
<keyword evidence="3" id="KW-0804">Transcription</keyword>
<dbReference type="SMART" id="SM00421">
    <property type="entry name" value="HTH_LUXR"/>
    <property type="match status" value="1"/>
</dbReference>
<dbReference type="PANTHER" id="PTHR44688">
    <property type="entry name" value="DNA-BINDING TRANSCRIPTIONAL ACTIVATOR DEVR_DOSR"/>
    <property type="match status" value="1"/>
</dbReference>
<accession>A0A9J6ZRL8</accession>
<dbReference type="InterPro" id="IPR016032">
    <property type="entry name" value="Sig_transdc_resp-reg_C-effctor"/>
</dbReference>
<keyword evidence="6" id="KW-1185">Reference proteome</keyword>
<dbReference type="Gene3D" id="1.10.10.10">
    <property type="entry name" value="Winged helix-like DNA-binding domain superfamily/Winged helix DNA-binding domain"/>
    <property type="match status" value="1"/>
</dbReference>
<dbReference type="AlphaFoldDB" id="A0A9J6ZRL8"/>
<dbReference type="SUPFAM" id="SSF46894">
    <property type="entry name" value="C-terminal effector domain of the bipartite response regulators"/>
    <property type="match status" value="1"/>
</dbReference>
<dbReference type="CDD" id="cd06170">
    <property type="entry name" value="LuxR_C_like"/>
    <property type="match status" value="1"/>
</dbReference>
<dbReference type="KEGG" id="alkq:M9189_02595"/>
<proteinExistence type="predicted"/>
<evidence type="ECO:0000256" key="1">
    <source>
        <dbReference type="ARBA" id="ARBA00023015"/>
    </source>
</evidence>
<gene>
    <name evidence="5" type="ORF">M9189_02595</name>
</gene>
<dbReference type="RefSeq" id="WP_250724390.1">
    <property type="nucleotide sequence ID" value="NZ_CP098400.1"/>
</dbReference>
<evidence type="ECO:0000313" key="6">
    <source>
        <dbReference type="Proteomes" id="UP001056426"/>
    </source>
</evidence>
<dbReference type="GO" id="GO:0003677">
    <property type="term" value="F:DNA binding"/>
    <property type="evidence" value="ECO:0007669"/>
    <property type="project" value="UniProtKB-KW"/>
</dbReference>
<dbReference type="PROSITE" id="PS50043">
    <property type="entry name" value="HTH_LUXR_2"/>
    <property type="match status" value="1"/>
</dbReference>
<reference evidence="5" key="1">
    <citation type="submission" date="2022-05" db="EMBL/GenBank/DDBJ databases">
        <authorList>
            <person name="Sun X."/>
        </authorList>
    </citation>
    <scope>NUCLEOTIDE SEQUENCE</scope>
    <source>
        <strain evidence="5">Ai-910</strain>
    </source>
</reference>
<keyword evidence="1" id="KW-0805">Transcription regulation</keyword>
<name>A0A9J6ZRL8_9BACT</name>
<dbReference type="Proteomes" id="UP001056426">
    <property type="component" value="Chromosome"/>
</dbReference>
<organism evidence="5 6">
    <name type="scientific">Xiashengella succiniciproducens</name>
    <dbReference type="NCBI Taxonomy" id="2949635"/>
    <lineage>
        <taxon>Bacteria</taxon>
        <taxon>Pseudomonadati</taxon>
        <taxon>Bacteroidota</taxon>
        <taxon>Bacteroidia</taxon>
        <taxon>Marinilabiliales</taxon>
        <taxon>Marinilabiliaceae</taxon>
        <taxon>Xiashengella</taxon>
    </lineage>
</organism>
<evidence type="ECO:0000259" key="4">
    <source>
        <dbReference type="PROSITE" id="PS50043"/>
    </source>
</evidence>
<keyword evidence="2" id="KW-0238">DNA-binding</keyword>
<dbReference type="PROSITE" id="PS00622">
    <property type="entry name" value="HTH_LUXR_1"/>
    <property type="match status" value="1"/>
</dbReference>
<evidence type="ECO:0000256" key="3">
    <source>
        <dbReference type="ARBA" id="ARBA00023163"/>
    </source>
</evidence>
<evidence type="ECO:0000256" key="2">
    <source>
        <dbReference type="ARBA" id="ARBA00023125"/>
    </source>
</evidence>
<feature type="domain" description="HTH luxR-type" evidence="4">
    <location>
        <begin position="118"/>
        <end position="183"/>
    </location>
</feature>
<dbReference type="Pfam" id="PF00196">
    <property type="entry name" value="GerE"/>
    <property type="match status" value="1"/>
</dbReference>
<protein>
    <submittedName>
        <fullName evidence="5">Response regulator transcription factor</fullName>
    </submittedName>
</protein>
<dbReference type="InterPro" id="IPR036388">
    <property type="entry name" value="WH-like_DNA-bd_sf"/>
</dbReference>
<dbReference type="InterPro" id="IPR000792">
    <property type="entry name" value="Tscrpt_reg_LuxR_C"/>
</dbReference>
<dbReference type="GO" id="GO:0006355">
    <property type="term" value="P:regulation of DNA-templated transcription"/>
    <property type="evidence" value="ECO:0007669"/>
    <property type="project" value="InterPro"/>
</dbReference>
<dbReference type="EMBL" id="CP098400">
    <property type="protein sequence ID" value="URW80249.1"/>
    <property type="molecule type" value="Genomic_DNA"/>
</dbReference>